<keyword evidence="5" id="KW-0274">FAD</keyword>
<evidence type="ECO:0000256" key="7">
    <source>
        <dbReference type="ARBA" id="ARBA00023004"/>
    </source>
</evidence>
<sequence>MNARTSSFLNKTGKTLRKAARGSLDQATEGPLSRFLETFTTPLTPVDYVSLVNPLRGREVRGQITKIDKHPDFLTVTLTPGPGMPTNFHAGQFIGLGLQIDGRWRWRCYSLTDAPKRSHRSLTVSIKPVPGGEFTQHIADRAKVGQIIRLSAPGGDFYLPQPVPSKLLFLTAGAGITPVISMLRWLKQERDSGTPFPDVIHVHSERGPAAADPYGEELATLHADAPGYRLVNWDSSERGRLTPADFPSLVPDATSRQFYACGPGPMLDAFRADYPGMRSEKFHIDVDGSDYGGEITFSALGKTTTSTGSTTILEAAEAEGINLIHGCRMGICRTCVAPIEDGAAVDLRDGSTYGPGEQIRTCCSVPSGTLTIPGK</sequence>
<keyword evidence="12" id="KW-1185">Reference proteome</keyword>
<dbReference type="InterPro" id="IPR012675">
    <property type="entry name" value="Beta-grasp_dom_sf"/>
</dbReference>
<dbReference type="InterPro" id="IPR008333">
    <property type="entry name" value="Cbr1-like_FAD-bd_dom"/>
</dbReference>
<name>A0A5J6Z6Z1_9CORY</name>
<evidence type="ECO:0000256" key="5">
    <source>
        <dbReference type="ARBA" id="ARBA00022827"/>
    </source>
</evidence>
<dbReference type="SUPFAM" id="SSF63380">
    <property type="entry name" value="Riboflavin synthase domain-like"/>
    <property type="match status" value="1"/>
</dbReference>
<dbReference type="GO" id="GO:0051537">
    <property type="term" value="F:2 iron, 2 sulfur cluster binding"/>
    <property type="evidence" value="ECO:0007669"/>
    <property type="project" value="UniProtKB-KW"/>
</dbReference>
<dbReference type="PROSITE" id="PS51384">
    <property type="entry name" value="FAD_FR"/>
    <property type="match status" value="1"/>
</dbReference>
<proteinExistence type="predicted"/>
<dbReference type="Gene3D" id="3.10.20.30">
    <property type="match status" value="1"/>
</dbReference>
<keyword evidence="8" id="KW-0411">Iron-sulfur</keyword>
<dbReference type="InterPro" id="IPR039261">
    <property type="entry name" value="FNR_nucleotide-bd"/>
</dbReference>
<gene>
    <name evidence="11" type="ORF">CUROG_00090</name>
</gene>
<evidence type="ECO:0000256" key="2">
    <source>
        <dbReference type="ARBA" id="ARBA00022630"/>
    </source>
</evidence>
<dbReference type="GO" id="GO:0046872">
    <property type="term" value="F:metal ion binding"/>
    <property type="evidence" value="ECO:0007669"/>
    <property type="project" value="UniProtKB-KW"/>
</dbReference>
<dbReference type="Pfam" id="PF00111">
    <property type="entry name" value="Fer2"/>
    <property type="match status" value="1"/>
</dbReference>
<dbReference type="SUPFAM" id="SSF52343">
    <property type="entry name" value="Ferredoxin reductase-like, C-terminal NADP-linked domain"/>
    <property type="match status" value="1"/>
</dbReference>
<keyword evidence="6" id="KW-0560">Oxidoreductase</keyword>
<evidence type="ECO:0000256" key="1">
    <source>
        <dbReference type="ARBA" id="ARBA00001974"/>
    </source>
</evidence>
<dbReference type="InterPro" id="IPR036010">
    <property type="entry name" value="2Fe-2S_ferredoxin-like_sf"/>
</dbReference>
<dbReference type="GO" id="GO:0016491">
    <property type="term" value="F:oxidoreductase activity"/>
    <property type="evidence" value="ECO:0007669"/>
    <property type="project" value="UniProtKB-KW"/>
</dbReference>
<dbReference type="AlphaFoldDB" id="A0A5J6Z6Z1"/>
<protein>
    <submittedName>
        <fullName evidence="11">Stearoyl-CoA 9-desaturase electron transfer partner</fullName>
    </submittedName>
</protein>
<dbReference type="Pfam" id="PF00970">
    <property type="entry name" value="FAD_binding_6"/>
    <property type="match status" value="1"/>
</dbReference>
<evidence type="ECO:0000256" key="8">
    <source>
        <dbReference type="ARBA" id="ARBA00023014"/>
    </source>
</evidence>
<evidence type="ECO:0000259" key="9">
    <source>
        <dbReference type="PROSITE" id="PS51085"/>
    </source>
</evidence>
<dbReference type="PANTHER" id="PTHR47354:SF6">
    <property type="entry name" value="NADH OXIDOREDUCTASE HCR"/>
    <property type="match status" value="1"/>
</dbReference>
<dbReference type="InterPro" id="IPR017938">
    <property type="entry name" value="Riboflavin_synthase-like_b-brl"/>
</dbReference>
<dbReference type="Proteomes" id="UP000326711">
    <property type="component" value="Chromosome"/>
</dbReference>
<keyword evidence="3" id="KW-0001">2Fe-2S</keyword>
<dbReference type="InterPro" id="IPR001041">
    <property type="entry name" value="2Fe-2S_ferredoxin-type"/>
</dbReference>
<keyword evidence="4" id="KW-0479">Metal-binding</keyword>
<dbReference type="PRINTS" id="PR00410">
    <property type="entry name" value="PHEHYDRXLASE"/>
</dbReference>
<dbReference type="EMBL" id="CP045032">
    <property type="protein sequence ID" value="QFQ01425.1"/>
    <property type="molecule type" value="Genomic_DNA"/>
</dbReference>
<evidence type="ECO:0000256" key="4">
    <source>
        <dbReference type="ARBA" id="ARBA00022723"/>
    </source>
</evidence>
<dbReference type="CDD" id="cd00207">
    <property type="entry name" value="fer2"/>
    <property type="match status" value="1"/>
</dbReference>
<evidence type="ECO:0000256" key="3">
    <source>
        <dbReference type="ARBA" id="ARBA00022714"/>
    </source>
</evidence>
<dbReference type="Gene3D" id="3.40.50.80">
    <property type="entry name" value="Nucleotide-binding domain of ferredoxin-NADP reductase (FNR) module"/>
    <property type="match status" value="1"/>
</dbReference>
<keyword evidence="7" id="KW-0408">Iron</keyword>
<dbReference type="InterPro" id="IPR017927">
    <property type="entry name" value="FAD-bd_FR_type"/>
</dbReference>
<feature type="domain" description="FAD-binding FR-type" evidence="10">
    <location>
        <begin position="50"/>
        <end position="160"/>
    </location>
</feature>
<keyword evidence="2" id="KW-0285">Flavoprotein</keyword>
<dbReference type="Gene3D" id="2.40.30.10">
    <property type="entry name" value="Translation factors"/>
    <property type="match status" value="1"/>
</dbReference>
<organism evidence="11 12">
    <name type="scientific">Corynebacterium urogenitale</name>
    <dbReference type="NCBI Taxonomy" id="2487892"/>
    <lineage>
        <taxon>Bacteria</taxon>
        <taxon>Bacillati</taxon>
        <taxon>Actinomycetota</taxon>
        <taxon>Actinomycetes</taxon>
        <taxon>Mycobacteriales</taxon>
        <taxon>Corynebacteriaceae</taxon>
        <taxon>Corynebacterium</taxon>
    </lineage>
</organism>
<accession>A0A5J6Z6Z1</accession>
<dbReference type="SUPFAM" id="SSF54292">
    <property type="entry name" value="2Fe-2S ferredoxin-like"/>
    <property type="match status" value="1"/>
</dbReference>
<dbReference type="KEGG" id="cuo:CUROG_00090"/>
<feature type="domain" description="2Fe-2S ferredoxin-type" evidence="9">
    <location>
        <begin position="293"/>
        <end position="375"/>
    </location>
</feature>
<reference evidence="12" key="1">
    <citation type="submission" date="2019-10" db="EMBL/GenBank/DDBJ databases">
        <title>Complete genome sequence of Corynebacterium urogenitalis DSM 108747, isolated from the genital tract of a cow.</title>
        <authorList>
            <person name="Ruckert C."/>
            <person name="Ballas P."/>
            <person name="Wagener K."/>
            <person name="Drillich M."/>
            <person name="Kaempfer P."/>
            <person name="Busse H.-J."/>
            <person name="Ehling-Schulz M."/>
        </authorList>
    </citation>
    <scope>NUCLEOTIDE SEQUENCE [LARGE SCALE GENOMIC DNA]</scope>
    <source>
        <strain evidence="12">LMM 1652</strain>
    </source>
</reference>
<dbReference type="InterPro" id="IPR050415">
    <property type="entry name" value="MRET"/>
</dbReference>
<comment type="cofactor">
    <cofactor evidence="1">
        <name>FAD</name>
        <dbReference type="ChEBI" id="CHEBI:57692"/>
    </cofactor>
</comment>
<dbReference type="PANTHER" id="PTHR47354">
    <property type="entry name" value="NADH OXIDOREDUCTASE HCR"/>
    <property type="match status" value="1"/>
</dbReference>
<evidence type="ECO:0000259" key="10">
    <source>
        <dbReference type="PROSITE" id="PS51384"/>
    </source>
</evidence>
<dbReference type="PROSITE" id="PS51085">
    <property type="entry name" value="2FE2S_FER_2"/>
    <property type="match status" value="1"/>
</dbReference>
<dbReference type="RefSeq" id="WP_151901939.1">
    <property type="nucleotide sequence ID" value="NZ_CP045032.1"/>
</dbReference>
<dbReference type="OrthoDB" id="9796486at2"/>
<evidence type="ECO:0000313" key="12">
    <source>
        <dbReference type="Proteomes" id="UP000326711"/>
    </source>
</evidence>
<evidence type="ECO:0000313" key="11">
    <source>
        <dbReference type="EMBL" id="QFQ01425.1"/>
    </source>
</evidence>
<evidence type="ECO:0000256" key="6">
    <source>
        <dbReference type="ARBA" id="ARBA00023002"/>
    </source>
</evidence>